<evidence type="ECO:0000313" key="1">
    <source>
        <dbReference type="EMBL" id="GFH14598.1"/>
    </source>
</evidence>
<feature type="non-terminal residue" evidence="1">
    <location>
        <position position="1"/>
    </location>
</feature>
<protein>
    <submittedName>
        <fullName evidence="1">Uncharacterized protein</fullName>
    </submittedName>
</protein>
<sequence length="65" mass="6951">LSRDNVWIRRDPTTTTITTIANGARKKKGGLQQVFGGSGGRGCPNLGTEWLGLLAGRRHGQPCFA</sequence>
<proteinExistence type="predicted"/>
<reference evidence="1 2" key="1">
    <citation type="submission" date="2020-02" db="EMBL/GenBank/DDBJ databases">
        <title>Draft genome sequence of Haematococcus lacustris strain NIES-144.</title>
        <authorList>
            <person name="Morimoto D."/>
            <person name="Nakagawa S."/>
            <person name="Yoshida T."/>
            <person name="Sawayama S."/>
        </authorList>
    </citation>
    <scope>NUCLEOTIDE SEQUENCE [LARGE SCALE GENOMIC DNA]</scope>
    <source>
        <strain evidence="1 2">NIES-144</strain>
    </source>
</reference>
<dbReference type="EMBL" id="BLLF01000746">
    <property type="protein sequence ID" value="GFH14598.1"/>
    <property type="molecule type" value="Genomic_DNA"/>
</dbReference>
<organism evidence="1 2">
    <name type="scientific">Haematococcus lacustris</name>
    <name type="common">Green alga</name>
    <name type="synonym">Haematococcus pluvialis</name>
    <dbReference type="NCBI Taxonomy" id="44745"/>
    <lineage>
        <taxon>Eukaryota</taxon>
        <taxon>Viridiplantae</taxon>
        <taxon>Chlorophyta</taxon>
        <taxon>core chlorophytes</taxon>
        <taxon>Chlorophyceae</taxon>
        <taxon>CS clade</taxon>
        <taxon>Chlamydomonadales</taxon>
        <taxon>Haematococcaceae</taxon>
        <taxon>Haematococcus</taxon>
    </lineage>
</organism>
<gene>
    <name evidence="1" type="ORF">HaLaN_10687</name>
</gene>
<dbReference type="AlphaFoldDB" id="A0A699Z5H2"/>
<feature type="non-terminal residue" evidence="1">
    <location>
        <position position="65"/>
    </location>
</feature>
<evidence type="ECO:0000313" key="2">
    <source>
        <dbReference type="Proteomes" id="UP000485058"/>
    </source>
</evidence>
<keyword evidence="2" id="KW-1185">Reference proteome</keyword>
<accession>A0A699Z5H2</accession>
<dbReference type="Proteomes" id="UP000485058">
    <property type="component" value="Unassembled WGS sequence"/>
</dbReference>
<name>A0A699Z5H2_HAELA</name>
<comment type="caution">
    <text evidence="1">The sequence shown here is derived from an EMBL/GenBank/DDBJ whole genome shotgun (WGS) entry which is preliminary data.</text>
</comment>